<dbReference type="GO" id="GO:0008168">
    <property type="term" value="F:methyltransferase activity"/>
    <property type="evidence" value="ECO:0007669"/>
    <property type="project" value="UniProtKB-KW"/>
</dbReference>
<name>A0A849I524_9HYPH</name>
<dbReference type="Proteomes" id="UP000564885">
    <property type="component" value="Unassembled WGS sequence"/>
</dbReference>
<keyword evidence="1" id="KW-0808">Transferase</keyword>
<evidence type="ECO:0000313" key="1">
    <source>
        <dbReference type="EMBL" id="NNM74542.1"/>
    </source>
</evidence>
<dbReference type="Gene3D" id="3.40.50.150">
    <property type="entry name" value="Vaccinia Virus protein VP39"/>
    <property type="match status" value="1"/>
</dbReference>
<dbReference type="EMBL" id="JABEPP010000006">
    <property type="protein sequence ID" value="NNM74542.1"/>
    <property type="molecule type" value="Genomic_DNA"/>
</dbReference>
<dbReference type="InterPro" id="IPR029063">
    <property type="entry name" value="SAM-dependent_MTases_sf"/>
</dbReference>
<keyword evidence="1" id="KW-0489">Methyltransferase</keyword>
<dbReference type="CDD" id="cd02440">
    <property type="entry name" value="AdoMet_MTases"/>
    <property type="match status" value="1"/>
</dbReference>
<dbReference type="AlphaFoldDB" id="A0A849I524"/>
<sequence>MVASKKSVSSLFEQYVDTMPSPQNAVDSVPGWTCAFPPEMPVKAGPLPLYADDRIGWMLEQYGTLEGRSVLELGPLEGSHTYMIERAGAARIDAVEANKLAYLRCLVFKELVALQRARFHLGNFITWLGQPDLHYDLIVASGVLYHLRDPLGFLERAAAATDALFLWTHYMSETAMPPTDIRRGVFRDGVERRSFHGVNVRLYPRSYHRAEENASFCGGLYDDHRWIERDDLLAVLRALGFDTLQIAHEQADHPNGPSFSVLARRSQA</sequence>
<comment type="caution">
    <text evidence="1">The sequence shown here is derived from an EMBL/GenBank/DDBJ whole genome shotgun (WGS) entry which is preliminary data.</text>
</comment>
<dbReference type="RefSeq" id="WP_171220014.1">
    <property type="nucleotide sequence ID" value="NZ_JABEPP010000006.1"/>
</dbReference>
<keyword evidence="2" id="KW-1185">Reference proteome</keyword>
<accession>A0A849I524</accession>
<reference evidence="1 2" key="1">
    <citation type="submission" date="2020-04" db="EMBL/GenBank/DDBJ databases">
        <title>Enterovirga sp. isolate from soil.</title>
        <authorList>
            <person name="Chea S."/>
            <person name="Kim D.-U."/>
        </authorList>
    </citation>
    <scope>NUCLEOTIDE SEQUENCE [LARGE SCALE GENOMIC DNA]</scope>
    <source>
        <strain evidence="1 2">DB1703</strain>
    </source>
</reference>
<proteinExistence type="predicted"/>
<protein>
    <submittedName>
        <fullName evidence="1">Class I SAM-dependent methyltransferase</fullName>
    </submittedName>
</protein>
<evidence type="ECO:0000313" key="2">
    <source>
        <dbReference type="Proteomes" id="UP000564885"/>
    </source>
</evidence>
<gene>
    <name evidence="1" type="ORF">HJG44_19465</name>
</gene>
<organism evidence="1 2">
    <name type="scientific">Enterovirga aerilata</name>
    <dbReference type="NCBI Taxonomy" id="2730920"/>
    <lineage>
        <taxon>Bacteria</taxon>
        <taxon>Pseudomonadati</taxon>
        <taxon>Pseudomonadota</taxon>
        <taxon>Alphaproteobacteria</taxon>
        <taxon>Hyphomicrobiales</taxon>
        <taxon>Methylobacteriaceae</taxon>
        <taxon>Enterovirga</taxon>
    </lineage>
</organism>
<dbReference type="SUPFAM" id="SSF53335">
    <property type="entry name" value="S-adenosyl-L-methionine-dependent methyltransferases"/>
    <property type="match status" value="1"/>
</dbReference>
<dbReference type="GO" id="GO:0032259">
    <property type="term" value="P:methylation"/>
    <property type="evidence" value="ECO:0007669"/>
    <property type="project" value="UniProtKB-KW"/>
</dbReference>